<dbReference type="EMBL" id="CP067421">
    <property type="protein sequence ID" value="QQP93000.1"/>
    <property type="molecule type" value="Genomic_DNA"/>
</dbReference>
<feature type="transmembrane region" description="Helical" evidence="6">
    <location>
        <begin position="174"/>
        <end position="194"/>
    </location>
</feature>
<dbReference type="Pfam" id="PF03631">
    <property type="entry name" value="Virul_fac_BrkB"/>
    <property type="match status" value="1"/>
</dbReference>
<evidence type="ECO:0000256" key="2">
    <source>
        <dbReference type="ARBA" id="ARBA00022475"/>
    </source>
</evidence>
<keyword evidence="2" id="KW-1003">Cell membrane</keyword>
<dbReference type="RefSeq" id="WP_201082339.1">
    <property type="nucleotide sequence ID" value="NZ_CP067421.1"/>
</dbReference>
<evidence type="ECO:0000256" key="6">
    <source>
        <dbReference type="SAM" id="Phobius"/>
    </source>
</evidence>
<keyword evidence="4 6" id="KW-1133">Transmembrane helix</keyword>
<comment type="subcellular location">
    <subcellularLocation>
        <location evidence="1">Cell membrane</location>
        <topology evidence="1">Multi-pass membrane protein</topology>
    </subcellularLocation>
</comment>
<keyword evidence="3 6" id="KW-0812">Transmembrane</keyword>
<evidence type="ECO:0000256" key="3">
    <source>
        <dbReference type="ARBA" id="ARBA00022692"/>
    </source>
</evidence>
<protein>
    <submittedName>
        <fullName evidence="7">YihY/virulence factor BrkB family protein</fullName>
    </submittedName>
</protein>
<dbReference type="PANTHER" id="PTHR30213">
    <property type="entry name" value="INNER MEMBRANE PROTEIN YHJD"/>
    <property type="match status" value="1"/>
</dbReference>
<evidence type="ECO:0000256" key="1">
    <source>
        <dbReference type="ARBA" id="ARBA00004651"/>
    </source>
</evidence>
<evidence type="ECO:0000256" key="5">
    <source>
        <dbReference type="ARBA" id="ARBA00023136"/>
    </source>
</evidence>
<feature type="transmembrane region" description="Helical" evidence="6">
    <location>
        <begin position="324"/>
        <end position="346"/>
    </location>
</feature>
<feature type="transmembrane region" description="Helical" evidence="6">
    <location>
        <begin position="215"/>
        <end position="241"/>
    </location>
</feature>
<keyword evidence="5 6" id="KW-0472">Membrane</keyword>
<keyword evidence="8" id="KW-1185">Reference proteome</keyword>
<proteinExistence type="predicted"/>
<evidence type="ECO:0000313" key="8">
    <source>
        <dbReference type="Proteomes" id="UP000595197"/>
    </source>
</evidence>
<reference evidence="7" key="1">
    <citation type="submission" date="2021-02" db="EMBL/GenBank/DDBJ databases">
        <title>Skermanella TT6 skin isolate.</title>
        <authorList>
            <person name="Lee K."/>
            <person name="Ganzorig M."/>
        </authorList>
    </citation>
    <scope>NUCLEOTIDE SEQUENCE</scope>
    <source>
        <strain evidence="7">TT6</strain>
    </source>
</reference>
<feature type="transmembrane region" description="Helical" evidence="6">
    <location>
        <begin position="113"/>
        <end position="135"/>
    </location>
</feature>
<dbReference type="Proteomes" id="UP000595197">
    <property type="component" value="Plasmid pTT6-1"/>
</dbReference>
<evidence type="ECO:0000313" key="7">
    <source>
        <dbReference type="EMBL" id="QQP93000.1"/>
    </source>
</evidence>
<dbReference type="PANTHER" id="PTHR30213:SF0">
    <property type="entry name" value="UPF0761 MEMBRANE PROTEIN YIHY"/>
    <property type="match status" value="1"/>
</dbReference>
<sequence length="368" mass="40369">MPDLYEHLLNVQSEKIFCRKDFITERNSWKTSGLLRNADIGSVLLTSGCSLIWCRPTPSFTESVPAAVPADRRTPPAALDESVMIYGVSAKRFVRDLYQSISDDNVFNGAAALGFYLTLTIFPALLVIMSVIPYLPIDQVDQAIMDLLGQALPDEASGLVSQVVQQVTGERRGGLLSISLLAALWAVSTGMYAVMQQLNITYDVKEARSFVRARATAIGLSLLFGVLVIGAFSLIVLGGIIQDWIGNRFGFSHTLLTFFAAFRWVIIVLALLLGFAMIYSYAPNVQQRFMFITPGSLIGVSLLIVASLAFSLYTRNFANYDATYGSIGAVVILMLWLYAAGFVILFGSEINVLLKRYSMEGSVSFRAK</sequence>
<dbReference type="NCBIfam" id="TIGR00765">
    <property type="entry name" value="yihY_not_rbn"/>
    <property type="match status" value="1"/>
</dbReference>
<feature type="transmembrane region" description="Helical" evidence="6">
    <location>
        <begin position="261"/>
        <end position="282"/>
    </location>
</feature>
<name>A0ABX7BHC9_9PROT</name>
<organism evidence="7 8">
    <name type="scientific">Skermanella cutis</name>
    <dbReference type="NCBI Taxonomy" id="2775420"/>
    <lineage>
        <taxon>Bacteria</taxon>
        <taxon>Pseudomonadati</taxon>
        <taxon>Pseudomonadota</taxon>
        <taxon>Alphaproteobacteria</taxon>
        <taxon>Rhodospirillales</taxon>
        <taxon>Azospirillaceae</taxon>
        <taxon>Skermanella</taxon>
    </lineage>
</organism>
<gene>
    <name evidence="7" type="ORF">IGS68_27895</name>
</gene>
<accession>A0ABX7BHC9</accession>
<keyword evidence="7" id="KW-0614">Plasmid</keyword>
<geneLocation type="plasmid" evidence="7 8">
    <name>pTT6-1</name>
</geneLocation>
<evidence type="ECO:0000256" key="4">
    <source>
        <dbReference type="ARBA" id="ARBA00022989"/>
    </source>
</evidence>
<feature type="transmembrane region" description="Helical" evidence="6">
    <location>
        <begin position="289"/>
        <end position="312"/>
    </location>
</feature>
<dbReference type="InterPro" id="IPR017039">
    <property type="entry name" value="Virul_fac_BrkB"/>
</dbReference>